<comment type="caution">
    <text evidence="7">The sequence shown here is derived from an EMBL/GenBank/DDBJ whole genome shotgun (WGS) entry which is preliminary data.</text>
</comment>
<sequence length="94" mass="10500">MDRRRAGLRIRGKVQGVFYRESARTEALRLGLTGWVRNLSDGSVEAVVEGAPEAIESFVTWCHRGPTQARVTEVERADSEARGEFSTFTVERSS</sequence>
<dbReference type="PANTHER" id="PTHR47268:SF4">
    <property type="entry name" value="ACYLPHOSPHATASE"/>
    <property type="match status" value="1"/>
</dbReference>
<dbReference type="InterPro" id="IPR017968">
    <property type="entry name" value="Acylphosphatase_CS"/>
</dbReference>
<dbReference type="Proteomes" id="UP000028547">
    <property type="component" value="Unassembled WGS sequence"/>
</dbReference>
<gene>
    <name evidence="7" type="ORF">Q664_27470</name>
</gene>
<dbReference type="RefSeq" id="WP_043401774.1">
    <property type="nucleotide sequence ID" value="NZ_JPMI01000201.1"/>
</dbReference>
<dbReference type="PANTHER" id="PTHR47268">
    <property type="entry name" value="ACYLPHOSPHATASE"/>
    <property type="match status" value="1"/>
</dbReference>
<protein>
    <recommendedName>
        <fullName evidence="2 4">acylphosphatase</fullName>
        <ecNumber evidence="2 4">3.6.1.7</ecNumber>
    </recommendedName>
</protein>
<evidence type="ECO:0000256" key="5">
    <source>
        <dbReference type="RuleBase" id="RU004168"/>
    </source>
</evidence>
<dbReference type="GO" id="GO:0003998">
    <property type="term" value="F:acylphosphatase activity"/>
    <property type="evidence" value="ECO:0007669"/>
    <property type="project" value="UniProtKB-EC"/>
</dbReference>
<dbReference type="PROSITE" id="PS00151">
    <property type="entry name" value="ACYLPHOSPHATASE_2"/>
    <property type="match status" value="1"/>
</dbReference>
<dbReference type="SUPFAM" id="SSF54975">
    <property type="entry name" value="Acylphosphatase/BLUF domain-like"/>
    <property type="match status" value="1"/>
</dbReference>
<dbReference type="InterPro" id="IPR001792">
    <property type="entry name" value="Acylphosphatase-like_dom"/>
</dbReference>
<dbReference type="InterPro" id="IPR036046">
    <property type="entry name" value="Acylphosphatase-like_dom_sf"/>
</dbReference>
<dbReference type="InterPro" id="IPR020456">
    <property type="entry name" value="Acylphosphatase"/>
</dbReference>
<evidence type="ECO:0000256" key="1">
    <source>
        <dbReference type="ARBA" id="ARBA00005614"/>
    </source>
</evidence>
<accession>A0A084SQ69</accession>
<evidence type="ECO:0000256" key="3">
    <source>
        <dbReference type="ARBA" id="ARBA00047645"/>
    </source>
</evidence>
<dbReference type="Pfam" id="PF00708">
    <property type="entry name" value="Acylphosphatase"/>
    <property type="match status" value="1"/>
</dbReference>
<dbReference type="EC" id="3.6.1.7" evidence="2 4"/>
<evidence type="ECO:0000259" key="6">
    <source>
        <dbReference type="PROSITE" id="PS51160"/>
    </source>
</evidence>
<dbReference type="PRINTS" id="PR00112">
    <property type="entry name" value="ACYLPHPHTASE"/>
</dbReference>
<evidence type="ECO:0000313" key="7">
    <source>
        <dbReference type="EMBL" id="KFA90604.1"/>
    </source>
</evidence>
<evidence type="ECO:0000313" key="8">
    <source>
        <dbReference type="Proteomes" id="UP000028547"/>
    </source>
</evidence>
<proteinExistence type="inferred from homology"/>
<evidence type="ECO:0000256" key="4">
    <source>
        <dbReference type="PROSITE-ProRule" id="PRU00520"/>
    </source>
</evidence>
<dbReference type="Gene3D" id="3.30.70.100">
    <property type="match status" value="1"/>
</dbReference>
<evidence type="ECO:0000256" key="2">
    <source>
        <dbReference type="ARBA" id="ARBA00012150"/>
    </source>
</evidence>
<dbReference type="EMBL" id="JPMI01000201">
    <property type="protein sequence ID" value="KFA90604.1"/>
    <property type="molecule type" value="Genomic_DNA"/>
</dbReference>
<organism evidence="7 8">
    <name type="scientific">Archangium violaceum Cb vi76</name>
    <dbReference type="NCBI Taxonomy" id="1406225"/>
    <lineage>
        <taxon>Bacteria</taxon>
        <taxon>Pseudomonadati</taxon>
        <taxon>Myxococcota</taxon>
        <taxon>Myxococcia</taxon>
        <taxon>Myxococcales</taxon>
        <taxon>Cystobacterineae</taxon>
        <taxon>Archangiaceae</taxon>
        <taxon>Archangium</taxon>
    </lineage>
</organism>
<feature type="domain" description="Acylphosphatase-like" evidence="6">
    <location>
        <begin position="5"/>
        <end position="92"/>
    </location>
</feature>
<reference evidence="7 8" key="1">
    <citation type="submission" date="2014-07" db="EMBL/GenBank/DDBJ databases">
        <title>Draft Genome Sequence of Gephyronic Acid Producer, Cystobacter violaceus Strain Cb vi76.</title>
        <authorList>
            <person name="Stevens D.C."/>
            <person name="Young J."/>
            <person name="Carmichael R."/>
            <person name="Tan J."/>
            <person name="Taylor R.E."/>
        </authorList>
    </citation>
    <scope>NUCLEOTIDE SEQUENCE [LARGE SCALE GENOMIC DNA]</scope>
    <source>
        <strain evidence="7 8">Cb vi76</strain>
    </source>
</reference>
<comment type="catalytic activity">
    <reaction evidence="3 4">
        <text>an acyl phosphate + H2O = a carboxylate + phosphate + H(+)</text>
        <dbReference type="Rhea" id="RHEA:14965"/>
        <dbReference type="ChEBI" id="CHEBI:15377"/>
        <dbReference type="ChEBI" id="CHEBI:15378"/>
        <dbReference type="ChEBI" id="CHEBI:29067"/>
        <dbReference type="ChEBI" id="CHEBI:43474"/>
        <dbReference type="ChEBI" id="CHEBI:59918"/>
        <dbReference type="EC" id="3.6.1.7"/>
    </reaction>
</comment>
<name>A0A084SQ69_9BACT</name>
<feature type="active site" evidence="4">
    <location>
        <position position="20"/>
    </location>
</feature>
<dbReference type="AlphaFoldDB" id="A0A084SQ69"/>
<comment type="similarity">
    <text evidence="1 5">Belongs to the acylphosphatase family.</text>
</comment>
<dbReference type="PROSITE" id="PS51160">
    <property type="entry name" value="ACYLPHOSPHATASE_3"/>
    <property type="match status" value="1"/>
</dbReference>
<feature type="active site" evidence="4">
    <location>
        <position position="38"/>
    </location>
</feature>
<keyword evidence="4" id="KW-0378">Hydrolase</keyword>